<dbReference type="SUPFAM" id="SSF161098">
    <property type="entry name" value="MetI-like"/>
    <property type="match status" value="1"/>
</dbReference>
<feature type="transmembrane region" description="Helical" evidence="7">
    <location>
        <begin position="268"/>
        <end position="293"/>
    </location>
</feature>
<feature type="domain" description="ABC transmembrane type-1" evidence="8">
    <location>
        <begin position="98"/>
        <end position="332"/>
    </location>
</feature>
<dbReference type="PROSITE" id="PS50928">
    <property type="entry name" value="ABC_TM1"/>
    <property type="match status" value="1"/>
</dbReference>
<dbReference type="AlphaFoldDB" id="A0A897MVK3"/>
<evidence type="ECO:0000256" key="6">
    <source>
        <dbReference type="ARBA" id="ARBA00023136"/>
    </source>
</evidence>
<evidence type="ECO:0000256" key="7">
    <source>
        <dbReference type="RuleBase" id="RU363032"/>
    </source>
</evidence>
<evidence type="ECO:0000256" key="2">
    <source>
        <dbReference type="ARBA" id="ARBA00022448"/>
    </source>
</evidence>
<dbReference type="PANTHER" id="PTHR43163:SF6">
    <property type="entry name" value="DIPEPTIDE TRANSPORT SYSTEM PERMEASE PROTEIN DPPB-RELATED"/>
    <property type="match status" value="1"/>
</dbReference>
<keyword evidence="3" id="KW-1003">Cell membrane</keyword>
<accession>A0A897MVK3</accession>
<dbReference type="EMBL" id="CP064786">
    <property type="protein sequence ID" value="QSG03093.1"/>
    <property type="molecule type" value="Genomic_DNA"/>
</dbReference>
<feature type="transmembrane region" description="Helical" evidence="7">
    <location>
        <begin position="12"/>
        <end position="31"/>
    </location>
</feature>
<dbReference type="GeneID" id="70685262"/>
<dbReference type="InterPro" id="IPR000515">
    <property type="entry name" value="MetI-like"/>
</dbReference>
<dbReference type="Gene3D" id="1.10.3720.10">
    <property type="entry name" value="MetI-like"/>
    <property type="match status" value="1"/>
</dbReference>
<dbReference type="GO" id="GO:0055085">
    <property type="term" value="P:transmembrane transport"/>
    <property type="evidence" value="ECO:0007669"/>
    <property type="project" value="InterPro"/>
</dbReference>
<gene>
    <name evidence="9" type="primary">dppB3</name>
    <name evidence="9" type="ORF">AArcS_1886</name>
</gene>
<evidence type="ECO:0000256" key="4">
    <source>
        <dbReference type="ARBA" id="ARBA00022692"/>
    </source>
</evidence>
<sequence>MSRWEYFLKRLLLTIPVLFLVITFLFIMLRMGPIDPVAARLGPEATGAEANRMRERLGLNDPLWEQYLQFARDLILLEGQSWVVQGDRAVTAVLRDTAPPTLWLGFWAIMLPLFIGLPLGFYAGLHPNSWGDYIASVSGILWQAMPNFWLCVMLLAVLRQTQGGGWFGFDWYAFGPSFYEAGQSITGTPNLNWFADSTSYIDWGALAVDIKLILPPALVLGSASMAAELRIGRTAVLETINSNYIQTARAKGLTSRVIVWKHMFRNALIPLVPVITNEAFLLIGGSVIVEQIFNINGLGRTFFQAVIQGDLPLAGSLLFVFTVIILFLNILQDFLYTIIDPRVGYDK</sequence>
<feature type="transmembrane region" description="Helical" evidence="7">
    <location>
        <begin position="313"/>
        <end position="331"/>
    </location>
</feature>
<keyword evidence="2 7" id="KW-0813">Transport</keyword>
<dbReference type="PANTHER" id="PTHR43163">
    <property type="entry name" value="DIPEPTIDE TRANSPORT SYSTEM PERMEASE PROTEIN DPPB-RELATED"/>
    <property type="match status" value="1"/>
</dbReference>
<evidence type="ECO:0000256" key="5">
    <source>
        <dbReference type="ARBA" id="ARBA00022989"/>
    </source>
</evidence>
<comment type="subcellular location">
    <subcellularLocation>
        <location evidence="1 7">Cell membrane</location>
        <topology evidence="1 7">Multi-pass membrane protein</topology>
    </subcellularLocation>
</comment>
<dbReference type="RefSeq" id="WP_238477157.1">
    <property type="nucleotide sequence ID" value="NZ_CP064786.1"/>
</dbReference>
<protein>
    <submittedName>
        <fullName evidence="9">ABC-type dipeptide/oligopeptide/nickel transportsystem, permease component</fullName>
    </submittedName>
</protein>
<dbReference type="GO" id="GO:0005886">
    <property type="term" value="C:plasma membrane"/>
    <property type="evidence" value="ECO:0007669"/>
    <property type="project" value="UniProtKB-SubCell"/>
</dbReference>
<evidence type="ECO:0000256" key="3">
    <source>
        <dbReference type="ARBA" id="ARBA00022475"/>
    </source>
</evidence>
<dbReference type="Proteomes" id="UP000663586">
    <property type="component" value="Chromosome"/>
</dbReference>
<dbReference type="CDD" id="cd06261">
    <property type="entry name" value="TM_PBP2"/>
    <property type="match status" value="1"/>
</dbReference>
<dbReference type="KEGG" id="hara:AArcS_1886"/>
<feature type="transmembrane region" description="Helical" evidence="7">
    <location>
        <begin position="133"/>
        <end position="158"/>
    </location>
</feature>
<dbReference type="Pfam" id="PF19300">
    <property type="entry name" value="BPD_transp_1_N"/>
    <property type="match status" value="1"/>
</dbReference>
<evidence type="ECO:0000313" key="9">
    <source>
        <dbReference type="EMBL" id="QSG03093.1"/>
    </source>
</evidence>
<evidence type="ECO:0000259" key="8">
    <source>
        <dbReference type="PROSITE" id="PS50928"/>
    </source>
</evidence>
<dbReference type="InterPro" id="IPR045621">
    <property type="entry name" value="BPD_transp_1_N"/>
</dbReference>
<dbReference type="Pfam" id="PF00528">
    <property type="entry name" value="BPD_transp_1"/>
    <property type="match status" value="1"/>
</dbReference>
<name>A0A897MVK3_9EURY</name>
<organism evidence="9 10">
    <name type="scientific">Natranaeroarchaeum sulfidigenes</name>
    <dbReference type="NCBI Taxonomy" id="2784880"/>
    <lineage>
        <taxon>Archaea</taxon>
        <taxon>Methanobacteriati</taxon>
        <taxon>Methanobacteriota</taxon>
        <taxon>Stenosarchaea group</taxon>
        <taxon>Halobacteria</taxon>
        <taxon>Halobacteriales</taxon>
        <taxon>Natronoarchaeaceae</taxon>
        <taxon>Natranaeroarchaeum</taxon>
    </lineage>
</organism>
<keyword evidence="4 7" id="KW-0812">Transmembrane</keyword>
<evidence type="ECO:0000313" key="10">
    <source>
        <dbReference type="Proteomes" id="UP000663586"/>
    </source>
</evidence>
<comment type="similarity">
    <text evidence="7">Belongs to the binding-protein-dependent transport system permease family.</text>
</comment>
<feature type="transmembrane region" description="Helical" evidence="7">
    <location>
        <begin position="102"/>
        <end position="121"/>
    </location>
</feature>
<keyword evidence="5 7" id="KW-1133">Transmembrane helix</keyword>
<evidence type="ECO:0000256" key="1">
    <source>
        <dbReference type="ARBA" id="ARBA00004651"/>
    </source>
</evidence>
<reference evidence="9" key="1">
    <citation type="submission" date="2020-11" db="EMBL/GenBank/DDBJ databases">
        <title>Carbohydrate-dependent, anaerobic sulfur respiration: A novel catabolism in halophilic archaea.</title>
        <authorList>
            <person name="Sorokin D.Y."/>
            <person name="Messina E."/>
            <person name="Smedile F."/>
            <person name="La Cono V."/>
            <person name="Hallsworth J.E."/>
            <person name="Yakimov M.M."/>
        </authorList>
    </citation>
    <scope>NUCLEOTIDE SEQUENCE</scope>
    <source>
        <strain evidence="9">AArc-S</strain>
    </source>
</reference>
<dbReference type="InterPro" id="IPR035906">
    <property type="entry name" value="MetI-like_sf"/>
</dbReference>
<proteinExistence type="inferred from homology"/>
<keyword evidence="6 7" id="KW-0472">Membrane</keyword>
<keyword evidence="10" id="KW-1185">Reference proteome</keyword>